<organism evidence="1 2">
    <name type="scientific">Channa striata</name>
    <name type="common">Snakehead murrel</name>
    <name type="synonym">Ophicephalus striatus</name>
    <dbReference type="NCBI Taxonomy" id="64152"/>
    <lineage>
        <taxon>Eukaryota</taxon>
        <taxon>Metazoa</taxon>
        <taxon>Chordata</taxon>
        <taxon>Craniata</taxon>
        <taxon>Vertebrata</taxon>
        <taxon>Euteleostomi</taxon>
        <taxon>Actinopterygii</taxon>
        <taxon>Neopterygii</taxon>
        <taxon>Teleostei</taxon>
        <taxon>Neoteleostei</taxon>
        <taxon>Acanthomorphata</taxon>
        <taxon>Anabantaria</taxon>
        <taxon>Anabantiformes</taxon>
        <taxon>Channoidei</taxon>
        <taxon>Channidae</taxon>
        <taxon>Channa</taxon>
    </lineage>
</organism>
<protein>
    <submittedName>
        <fullName evidence="1">Uncharacterized protein</fullName>
    </submittedName>
</protein>
<dbReference type="EMBL" id="JAUPFM010000003">
    <property type="protein sequence ID" value="KAK2856288.1"/>
    <property type="molecule type" value="Genomic_DNA"/>
</dbReference>
<evidence type="ECO:0000313" key="2">
    <source>
        <dbReference type="Proteomes" id="UP001187415"/>
    </source>
</evidence>
<name>A0AA88NBR9_CHASR</name>
<gene>
    <name evidence="1" type="ORF">Q5P01_005023</name>
</gene>
<dbReference type="Proteomes" id="UP001187415">
    <property type="component" value="Unassembled WGS sequence"/>
</dbReference>
<keyword evidence="2" id="KW-1185">Reference proteome</keyword>
<accession>A0AA88NBR9</accession>
<dbReference type="AlphaFoldDB" id="A0AA88NBR9"/>
<comment type="caution">
    <text evidence="1">The sequence shown here is derived from an EMBL/GenBank/DDBJ whole genome shotgun (WGS) entry which is preliminary data.</text>
</comment>
<sequence>MMAAVQPSRRCAAAAVVRGEKDPLLLPPPPLESPSDVCLPPRPPLCGLSSLRHVSCAAVKRGADGRKISAPEEEEEEPVVDCTLRGRGAAHTHRRTHTHTHTEVFKLLLTVKSRPKMMKDHRPDQD</sequence>
<reference evidence="1" key="1">
    <citation type="submission" date="2023-07" db="EMBL/GenBank/DDBJ databases">
        <title>Chromosome-level Genome Assembly of Striped Snakehead (Channa striata).</title>
        <authorList>
            <person name="Liu H."/>
        </authorList>
    </citation>
    <scope>NUCLEOTIDE SEQUENCE</scope>
    <source>
        <strain evidence="1">Gz</strain>
        <tissue evidence="1">Muscle</tissue>
    </source>
</reference>
<evidence type="ECO:0000313" key="1">
    <source>
        <dbReference type="EMBL" id="KAK2856288.1"/>
    </source>
</evidence>
<proteinExistence type="predicted"/>